<dbReference type="AlphaFoldDB" id="A0AAE0LYZ9"/>
<accession>A0AAE0LYZ9</accession>
<dbReference type="PANTHER" id="PTHR42354:SF1">
    <property type="entry name" value="C2H2-TYPE DOMAIN-CONTAINING PROTEIN"/>
    <property type="match status" value="1"/>
</dbReference>
<evidence type="ECO:0000256" key="1">
    <source>
        <dbReference type="SAM" id="MobiDB-lite"/>
    </source>
</evidence>
<reference evidence="2" key="2">
    <citation type="submission" date="2023-06" db="EMBL/GenBank/DDBJ databases">
        <authorList>
            <consortium name="Lawrence Berkeley National Laboratory"/>
            <person name="Haridas S."/>
            <person name="Hensen N."/>
            <person name="Bonometti L."/>
            <person name="Westerberg I."/>
            <person name="Brannstrom I.O."/>
            <person name="Guillou S."/>
            <person name="Cros-Aarteil S."/>
            <person name="Calhoun S."/>
            <person name="Kuo A."/>
            <person name="Mondo S."/>
            <person name="Pangilinan J."/>
            <person name="Riley R."/>
            <person name="Labutti K."/>
            <person name="Andreopoulos B."/>
            <person name="Lipzen A."/>
            <person name="Chen C."/>
            <person name="Yanf M."/>
            <person name="Daum C."/>
            <person name="Ng V."/>
            <person name="Clum A."/>
            <person name="Steindorff A."/>
            <person name="Ohm R."/>
            <person name="Martin F."/>
            <person name="Silar P."/>
            <person name="Natvig D."/>
            <person name="Lalanne C."/>
            <person name="Gautier V."/>
            <person name="Ament-Velasquez S.L."/>
            <person name="Kruys A."/>
            <person name="Hutchinson M.I."/>
            <person name="Powell A.J."/>
            <person name="Barry K."/>
            <person name="Miller A.N."/>
            <person name="Grigoriev I.V."/>
            <person name="Debuchy R."/>
            <person name="Gladieux P."/>
            <person name="Thoren M.H."/>
            <person name="Johannesson H."/>
        </authorList>
    </citation>
    <scope>NUCLEOTIDE SEQUENCE</scope>
    <source>
        <strain evidence="2">CBS 118394</strain>
    </source>
</reference>
<feature type="region of interest" description="Disordered" evidence="1">
    <location>
        <begin position="147"/>
        <end position="193"/>
    </location>
</feature>
<dbReference type="Proteomes" id="UP001283341">
    <property type="component" value="Unassembled WGS sequence"/>
</dbReference>
<dbReference type="PANTHER" id="PTHR42354">
    <property type="entry name" value="C2H2-TYPE DOMAIN-CONTAINING PROTEIN"/>
    <property type="match status" value="1"/>
</dbReference>
<comment type="caution">
    <text evidence="2">The sequence shown here is derived from an EMBL/GenBank/DDBJ whole genome shotgun (WGS) entry which is preliminary data.</text>
</comment>
<protein>
    <submittedName>
        <fullName evidence="2">Uncharacterized protein</fullName>
    </submittedName>
</protein>
<proteinExistence type="predicted"/>
<feature type="region of interest" description="Disordered" evidence="1">
    <location>
        <begin position="200"/>
        <end position="219"/>
    </location>
</feature>
<evidence type="ECO:0000313" key="2">
    <source>
        <dbReference type="EMBL" id="KAK3313126.1"/>
    </source>
</evidence>
<dbReference type="EMBL" id="JAUEDM010000008">
    <property type="protein sequence ID" value="KAK3313126.1"/>
    <property type="molecule type" value="Genomic_DNA"/>
</dbReference>
<organism evidence="2 3">
    <name type="scientific">Apodospora peruviana</name>
    <dbReference type="NCBI Taxonomy" id="516989"/>
    <lineage>
        <taxon>Eukaryota</taxon>
        <taxon>Fungi</taxon>
        <taxon>Dikarya</taxon>
        <taxon>Ascomycota</taxon>
        <taxon>Pezizomycotina</taxon>
        <taxon>Sordariomycetes</taxon>
        <taxon>Sordariomycetidae</taxon>
        <taxon>Sordariales</taxon>
        <taxon>Lasiosphaeriaceae</taxon>
        <taxon>Apodospora</taxon>
    </lineage>
</organism>
<sequence length="374" mass="41377">MELARVDQLVDDLTSSFEAGLEFYVKWKKKLESRNHYRRHDKTSSATTSKCAVSTSLDISSHRIRATYQVGSAILGSDFTVGDAECRQCLTTNLAQLETRVASLRDAFSSKHGCFINLNEVFLASEAIRIECVTALADQYRRFASGRPVPQEMPIPRPRPISHQGVEPPAIPPAATKTKTSRRPPPVEFDRQTAVWSTNSDLPVFKSEPPSPPLTPKLRPDDTESCFGPPSSIGAPSTRQSLRPKNSVFSIFCAEAMALQVDPNRPLPSESRNKCKCGYKWKVPEFAEGKEYIPLKDGFRMTKRFLAKSHCDQSSSNDGGGGAVASDQPPKPGYGCVLCTSTGRTETYETADNLRTHINVTHGKWQMLHDRDVA</sequence>
<name>A0AAE0LYZ9_9PEZI</name>
<keyword evidence="3" id="KW-1185">Reference proteome</keyword>
<reference evidence="2" key="1">
    <citation type="journal article" date="2023" name="Mol. Phylogenet. Evol.">
        <title>Genome-scale phylogeny and comparative genomics of the fungal order Sordariales.</title>
        <authorList>
            <person name="Hensen N."/>
            <person name="Bonometti L."/>
            <person name="Westerberg I."/>
            <person name="Brannstrom I.O."/>
            <person name="Guillou S."/>
            <person name="Cros-Aarteil S."/>
            <person name="Calhoun S."/>
            <person name="Haridas S."/>
            <person name="Kuo A."/>
            <person name="Mondo S."/>
            <person name="Pangilinan J."/>
            <person name="Riley R."/>
            <person name="LaButti K."/>
            <person name="Andreopoulos B."/>
            <person name="Lipzen A."/>
            <person name="Chen C."/>
            <person name="Yan M."/>
            <person name="Daum C."/>
            <person name="Ng V."/>
            <person name="Clum A."/>
            <person name="Steindorff A."/>
            <person name="Ohm R.A."/>
            <person name="Martin F."/>
            <person name="Silar P."/>
            <person name="Natvig D.O."/>
            <person name="Lalanne C."/>
            <person name="Gautier V."/>
            <person name="Ament-Velasquez S.L."/>
            <person name="Kruys A."/>
            <person name="Hutchinson M.I."/>
            <person name="Powell A.J."/>
            <person name="Barry K."/>
            <person name="Miller A.N."/>
            <person name="Grigoriev I.V."/>
            <person name="Debuchy R."/>
            <person name="Gladieux P."/>
            <person name="Hiltunen Thoren M."/>
            <person name="Johannesson H."/>
        </authorList>
    </citation>
    <scope>NUCLEOTIDE SEQUENCE</scope>
    <source>
        <strain evidence="2">CBS 118394</strain>
    </source>
</reference>
<gene>
    <name evidence="2" type="ORF">B0H66DRAFT_485346</name>
</gene>
<evidence type="ECO:0000313" key="3">
    <source>
        <dbReference type="Proteomes" id="UP001283341"/>
    </source>
</evidence>